<dbReference type="AlphaFoldDB" id="A3ZSY8"/>
<sequence>MGKIWRLEGTRLVFQSKRDRRSVAENLLRSAYQLANASVDVLGVCEELSE</sequence>
<gene>
    <name evidence="1" type="ORF">DSM3645_11232</name>
</gene>
<organism evidence="1 2">
    <name type="scientific">Blastopirellula marina DSM 3645</name>
    <dbReference type="NCBI Taxonomy" id="314230"/>
    <lineage>
        <taxon>Bacteria</taxon>
        <taxon>Pseudomonadati</taxon>
        <taxon>Planctomycetota</taxon>
        <taxon>Planctomycetia</taxon>
        <taxon>Pirellulales</taxon>
        <taxon>Pirellulaceae</taxon>
        <taxon>Blastopirellula</taxon>
    </lineage>
</organism>
<dbReference type="Proteomes" id="UP000004358">
    <property type="component" value="Unassembled WGS sequence"/>
</dbReference>
<reference evidence="1 2" key="1">
    <citation type="submission" date="2006-02" db="EMBL/GenBank/DDBJ databases">
        <authorList>
            <person name="Amann R."/>
            <person name="Ferriera S."/>
            <person name="Johnson J."/>
            <person name="Kravitz S."/>
            <person name="Halpern A."/>
            <person name="Remington K."/>
            <person name="Beeson K."/>
            <person name="Tran B."/>
            <person name="Rogers Y.-H."/>
            <person name="Friedman R."/>
            <person name="Venter J.C."/>
        </authorList>
    </citation>
    <scope>NUCLEOTIDE SEQUENCE [LARGE SCALE GENOMIC DNA]</scope>
    <source>
        <strain evidence="1 2">DSM 3645</strain>
    </source>
</reference>
<proteinExistence type="predicted"/>
<accession>A3ZSY8</accession>
<evidence type="ECO:0000313" key="1">
    <source>
        <dbReference type="EMBL" id="EAQ80414.1"/>
    </source>
</evidence>
<name>A3ZSY8_9BACT</name>
<dbReference type="HOGENOM" id="CLU_3115124_0_0_0"/>
<comment type="caution">
    <text evidence="1">The sequence shown here is derived from an EMBL/GenBank/DDBJ whole genome shotgun (WGS) entry which is preliminary data.</text>
</comment>
<dbReference type="EMBL" id="AANZ01000009">
    <property type="protein sequence ID" value="EAQ80414.1"/>
    <property type="molecule type" value="Genomic_DNA"/>
</dbReference>
<protein>
    <submittedName>
        <fullName evidence="1">Uncharacterized protein</fullName>
    </submittedName>
</protein>
<evidence type="ECO:0000313" key="2">
    <source>
        <dbReference type="Proteomes" id="UP000004358"/>
    </source>
</evidence>